<sequence>MNGFTPNNSASTSSNRFHGDFPQQHSNQPLFANGLLPTHLHQHQQPQSVHNSQHQWQQHQIPPNVPAPQMNVQQQAMVNQAWGNPMPIPQQFPNMNMLPMGSFNMPFLSQQIIQEAFAMSAPVEASDEPTLLKKLLASRKIGQGYKDALNSLHGTNGHSASLWKDYYLDHKDRIDSWIAMCIQKEKEKEQSRTPVSATPQPPMENKDVRKVSVPTIKKPSPASFKREPSPQASSSRVSLTAPPGRPAIKKSRKSETPAPKEPMPAAGRRNTMNSLSAPSPVFGARLPAPNADVRIPEPPSRSPSPPTNIIPHVRGNKYTKEDREFFIKFVGWRLKQDPTLNRQDLCELLAKKAPHHTAQSWASHWSNNHDLPDKILAAAKGDDYSSEEESSEEEEVPVKRRPKYKDPSTTEEEDSDSEEELEESDSDDSKPVRHYSEKEMGTSGTPFNDADQFIAAKYIANFPHWETATSKDRWDPFHAKYPQRSAKSWAEYYRRCQGPLLKLAKRIKREGTAQPQVDSQCARPTRGLPKRKMDSDPSDDTTPKRGKREAD</sequence>
<evidence type="ECO:0000256" key="1">
    <source>
        <dbReference type="SAM" id="MobiDB-lite"/>
    </source>
</evidence>
<keyword evidence="3" id="KW-1185">Reference proteome</keyword>
<evidence type="ECO:0000313" key="3">
    <source>
        <dbReference type="Proteomes" id="UP000467700"/>
    </source>
</evidence>
<dbReference type="AlphaFoldDB" id="A0A8S0W641"/>
<feature type="compositionally biased region" description="Acidic residues" evidence="1">
    <location>
        <begin position="409"/>
        <end position="426"/>
    </location>
</feature>
<feature type="region of interest" description="Disordered" evidence="1">
    <location>
        <begin position="376"/>
        <end position="448"/>
    </location>
</feature>
<reference evidence="2 3" key="1">
    <citation type="submission" date="2020-01" db="EMBL/GenBank/DDBJ databases">
        <authorList>
            <person name="Gupta K D."/>
        </authorList>
    </citation>
    <scope>NUCLEOTIDE SEQUENCE [LARGE SCALE GENOMIC DNA]</scope>
</reference>
<feature type="compositionally biased region" description="Polar residues" evidence="1">
    <location>
        <begin position="48"/>
        <end position="61"/>
    </location>
</feature>
<feature type="compositionally biased region" description="Acidic residues" evidence="1">
    <location>
        <begin position="384"/>
        <end position="395"/>
    </location>
</feature>
<feature type="compositionally biased region" description="Polar residues" evidence="1">
    <location>
        <begin position="1"/>
        <end position="16"/>
    </location>
</feature>
<feature type="region of interest" description="Disordered" evidence="1">
    <location>
        <begin position="1"/>
        <end position="66"/>
    </location>
</feature>
<comment type="caution">
    <text evidence="2">The sequence shown here is derived from an EMBL/GenBank/DDBJ whole genome shotgun (WGS) entry which is preliminary data.</text>
</comment>
<dbReference type="Proteomes" id="UP000467700">
    <property type="component" value="Unassembled WGS sequence"/>
</dbReference>
<protein>
    <submittedName>
        <fullName evidence="2">Uncharacterized protein</fullName>
    </submittedName>
</protein>
<dbReference type="Gene3D" id="1.10.10.60">
    <property type="entry name" value="Homeodomain-like"/>
    <property type="match status" value="1"/>
</dbReference>
<dbReference type="OrthoDB" id="3194584at2759"/>
<feature type="region of interest" description="Disordered" evidence="1">
    <location>
        <begin position="185"/>
        <end position="315"/>
    </location>
</feature>
<feature type="compositionally biased region" description="Low complexity" evidence="1">
    <location>
        <begin position="35"/>
        <end position="47"/>
    </location>
</feature>
<name>A0A8S0W641_CYCAE</name>
<feature type="compositionally biased region" description="Basic and acidic residues" evidence="1">
    <location>
        <begin position="427"/>
        <end position="440"/>
    </location>
</feature>
<gene>
    <name evidence="2" type="ORF">AAE3_LOCUS1167</name>
</gene>
<organism evidence="2 3">
    <name type="scientific">Cyclocybe aegerita</name>
    <name type="common">Black poplar mushroom</name>
    <name type="synonym">Agrocybe aegerita</name>
    <dbReference type="NCBI Taxonomy" id="1973307"/>
    <lineage>
        <taxon>Eukaryota</taxon>
        <taxon>Fungi</taxon>
        <taxon>Dikarya</taxon>
        <taxon>Basidiomycota</taxon>
        <taxon>Agaricomycotina</taxon>
        <taxon>Agaricomycetes</taxon>
        <taxon>Agaricomycetidae</taxon>
        <taxon>Agaricales</taxon>
        <taxon>Agaricineae</taxon>
        <taxon>Bolbitiaceae</taxon>
        <taxon>Cyclocybe</taxon>
    </lineage>
</organism>
<feature type="region of interest" description="Disordered" evidence="1">
    <location>
        <begin position="510"/>
        <end position="551"/>
    </location>
</feature>
<evidence type="ECO:0000313" key="2">
    <source>
        <dbReference type="EMBL" id="CAA7258622.1"/>
    </source>
</evidence>
<feature type="compositionally biased region" description="Pro residues" evidence="1">
    <location>
        <begin position="296"/>
        <end position="308"/>
    </location>
</feature>
<proteinExistence type="predicted"/>
<dbReference type="EMBL" id="CACVBS010000002">
    <property type="protein sequence ID" value="CAA7258622.1"/>
    <property type="molecule type" value="Genomic_DNA"/>
</dbReference>
<accession>A0A8S0W641</accession>